<evidence type="ECO:0000256" key="4">
    <source>
        <dbReference type="ARBA" id="ARBA00022803"/>
    </source>
</evidence>
<evidence type="ECO:0000256" key="5">
    <source>
        <dbReference type="ARBA" id="ARBA00022833"/>
    </source>
</evidence>
<feature type="repeat" description="TPR" evidence="11">
    <location>
        <begin position="535"/>
        <end position="568"/>
    </location>
</feature>
<dbReference type="SMART" id="SM00028">
    <property type="entry name" value="TPR"/>
    <property type="match status" value="9"/>
</dbReference>
<keyword evidence="6" id="KW-0805">Transcription regulation</keyword>
<gene>
    <name evidence="13" type="ORF">EDS130_LOCUS44757</name>
</gene>
<keyword evidence="10" id="KW-0539">Nucleus</keyword>
<evidence type="ECO:0000256" key="8">
    <source>
        <dbReference type="ARBA" id="ARBA00023163"/>
    </source>
</evidence>
<dbReference type="Proteomes" id="UP000663852">
    <property type="component" value="Unassembled WGS sequence"/>
</dbReference>
<evidence type="ECO:0000256" key="6">
    <source>
        <dbReference type="ARBA" id="ARBA00023015"/>
    </source>
</evidence>
<keyword evidence="9" id="KW-0675">Receptor</keyword>
<evidence type="ECO:0000259" key="12">
    <source>
        <dbReference type="PROSITE" id="PS51843"/>
    </source>
</evidence>
<evidence type="ECO:0000256" key="2">
    <source>
        <dbReference type="ARBA" id="ARBA00022737"/>
    </source>
</evidence>
<dbReference type="Gene3D" id="1.10.565.10">
    <property type="entry name" value="Retinoid X Receptor"/>
    <property type="match status" value="1"/>
</dbReference>
<keyword evidence="7" id="KW-0238">DNA-binding</keyword>
<dbReference type="AlphaFoldDB" id="A0A815VIN8"/>
<dbReference type="InterPro" id="IPR013088">
    <property type="entry name" value="Znf_NHR/GATA"/>
</dbReference>
<keyword evidence="3" id="KW-0863">Zinc-finger</keyword>
<feature type="repeat" description="TPR" evidence="11">
    <location>
        <begin position="661"/>
        <end position="694"/>
    </location>
</feature>
<keyword evidence="4 11" id="KW-0802">TPR repeat</keyword>
<dbReference type="PROSITE" id="PS51996">
    <property type="entry name" value="TR_MART"/>
    <property type="match status" value="1"/>
</dbReference>
<sequence>MTNIVTTTAEEGLGQRYRSIQNFILVWLAPDIDDTSAIYIDLTKQLRRIANPVEKFTDPDECIDFITDIRQLKSFLIISYSYACRIMPYIHDIRQLEAIYIFSQDMSYHEESMTHWPKVIGIFRHVTSICESLKIFIRRRDEDKLTVSMASIEDIDSNKHLHELNQSFMYTQLLKEIILDLNYDERSVKDLTHYLREEYGDNEYQLKFITEFEGNYFKGTPIEWYTRETFLYRMLNYALRIQDVDCIIKMGFFIRDLHNQIKQLHAEQYPVGKTRLFTVYRGQGMSCADFKKLQNSIGGLISFNNFLSTSEDYHFSFAFAESHQDHSDLTGILFEITIDTTKTRVPFADLHNTSYMKDEYEILFSMHTIFRICKIEQLSENNKLWKVLLELTADNDELLEKLTKHMRDEIQNDDSKWHQLTALLVLVGQFDTAEQFYKMLLDRAEIESEKAHTYNKFGLLKTTICQYTEALSFYDEALDIYRRLVPLNHKNFGSIYNNIAMTYNGMGEYDKAFSFHEKSIEIFEKQLPADDPSLADAYNNIAMVYENKGEYSKALCFFEKSFNIRQMILPSNHPSLANSYNNIAMAYYKMERYSEAISFIERTLLIEQNTMPPNHPSLAISYGNIAVIYERTKQYSKAIFFLEKSIEILEKSYGPTHQDCYDSYTFMADIYKQMKEYSRALSFYEKSLQIQQKLVPSNHANLVFLYNGIAHIYMELHEYLNARLFFEKSIQILEEKPSQNYLVAASLYNNIACTYILVEQYSAALPFLEKSLSIHQRRLCPDHPDLATLYYHIGSCHRLTNQHSKALLFYDKSRLIREKILFPSHPHLATLYTDISLKAFKCLFNGDQCVIDYRISRKCYRCRLKRCLNMGMKKELLLSQEEIQRRKHVGIKRIPANFNIKSTPPMLEEDKLLVNRNQEDILLKSLALQETTLIERIRSTFLSIFDNDQCTEFTDRVVSPDDASELICCLQFNNHVALRLIKFCRSIEYFEGLHVDDRFILIKYNTLFLSGILSCHRRKSTSHLSPYTKYEEELFQRELYILCNKSDAMLEMIVNLSNCFIEVIQHDEIFLCLLLIIFLFSKGLSMSENEPTLNDSLSAYRAQAYYTKLLWNYLMNKQTETNTYEYFIKISIIICRAQTTVMKFKEFLCNQMVTVDAIDDIAPLMQTILHIS</sequence>
<evidence type="ECO:0000256" key="10">
    <source>
        <dbReference type="ARBA" id="ARBA00023242"/>
    </source>
</evidence>
<dbReference type="SUPFAM" id="SSF57716">
    <property type="entry name" value="Glucocorticoid receptor-like (DNA-binding domain)"/>
    <property type="match status" value="1"/>
</dbReference>
<dbReference type="PROSITE" id="PS50005">
    <property type="entry name" value="TPR"/>
    <property type="match status" value="5"/>
</dbReference>
<dbReference type="Gene3D" id="1.25.40.10">
    <property type="entry name" value="Tetratricopeptide repeat domain"/>
    <property type="match status" value="3"/>
</dbReference>
<feature type="repeat" description="TPR" evidence="11">
    <location>
        <begin position="493"/>
        <end position="526"/>
    </location>
</feature>
<dbReference type="Gene3D" id="3.30.50.10">
    <property type="entry name" value="Erythroid Transcription Factor GATA-1, subunit A"/>
    <property type="match status" value="1"/>
</dbReference>
<dbReference type="Gene3D" id="3.90.176.10">
    <property type="entry name" value="Toxin ADP-ribosyltransferase, Chain A, domain 1"/>
    <property type="match status" value="1"/>
</dbReference>
<dbReference type="SUPFAM" id="SSF48508">
    <property type="entry name" value="Nuclear receptor ligand-binding domain"/>
    <property type="match status" value="1"/>
</dbReference>
<feature type="repeat" description="TPR" evidence="11">
    <location>
        <begin position="619"/>
        <end position="652"/>
    </location>
</feature>
<evidence type="ECO:0000256" key="7">
    <source>
        <dbReference type="ARBA" id="ARBA00023125"/>
    </source>
</evidence>
<comment type="caution">
    <text evidence="13">The sequence shown here is derived from an EMBL/GenBank/DDBJ whole genome shotgun (WGS) entry which is preliminary data.</text>
</comment>
<dbReference type="InterPro" id="IPR000536">
    <property type="entry name" value="Nucl_hrmn_rcpt_lig-bd"/>
</dbReference>
<dbReference type="OrthoDB" id="5986190at2759"/>
<dbReference type="EMBL" id="CAJNOJ010000916">
    <property type="protein sequence ID" value="CAF1533430.1"/>
    <property type="molecule type" value="Genomic_DNA"/>
</dbReference>
<dbReference type="InterPro" id="IPR035500">
    <property type="entry name" value="NHR-like_dom_sf"/>
</dbReference>
<dbReference type="InterPro" id="IPR011990">
    <property type="entry name" value="TPR-like_helical_dom_sf"/>
</dbReference>
<dbReference type="Pfam" id="PF00105">
    <property type="entry name" value="zf-C4"/>
    <property type="match status" value="1"/>
</dbReference>
<protein>
    <recommendedName>
        <fullName evidence="12">NR LBD domain-containing protein</fullName>
    </recommendedName>
</protein>
<keyword evidence="1" id="KW-0479">Metal-binding</keyword>
<reference evidence="13" key="1">
    <citation type="submission" date="2021-02" db="EMBL/GenBank/DDBJ databases">
        <authorList>
            <person name="Nowell W R."/>
        </authorList>
    </citation>
    <scope>NUCLEOTIDE SEQUENCE</scope>
</reference>
<evidence type="ECO:0000256" key="9">
    <source>
        <dbReference type="ARBA" id="ARBA00023170"/>
    </source>
</evidence>
<dbReference type="SUPFAM" id="SSF56399">
    <property type="entry name" value="ADP-ribosylation"/>
    <property type="match status" value="1"/>
</dbReference>
<dbReference type="SMART" id="SM00399">
    <property type="entry name" value="ZnF_C4"/>
    <property type="match status" value="1"/>
</dbReference>
<evidence type="ECO:0000256" key="11">
    <source>
        <dbReference type="PROSITE-ProRule" id="PRU00339"/>
    </source>
</evidence>
<dbReference type="PRINTS" id="PR00381">
    <property type="entry name" value="KINESINLIGHT"/>
</dbReference>
<evidence type="ECO:0000256" key="1">
    <source>
        <dbReference type="ARBA" id="ARBA00022723"/>
    </source>
</evidence>
<dbReference type="Pfam" id="PF13424">
    <property type="entry name" value="TPR_12"/>
    <property type="match status" value="4"/>
</dbReference>
<dbReference type="Pfam" id="PF13374">
    <property type="entry name" value="TPR_10"/>
    <property type="match status" value="1"/>
</dbReference>
<dbReference type="SUPFAM" id="SSF48452">
    <property type="entry name" value="TPR-like"/>
    <property type="match status" value="3"/>
</dbReference>
<dbReference type="PANTHER" id="PTHR45641">
    <property type="entry name" value="TETRATRICOPEPTIDE REPEAT PROTEIN (AFU_ORTHOLOGUE AFUA_6G03870)"/>
    <property type="match status" value="1"/>
</dbReference>
<dbReference type="GO" id="GO:0003700">
    <property type="term" value="F:DNA-binding transcription factor activity"/>
    <property type="evidence" value="ECO:0007669"/>
    <property type="project" value="InterPro"/>
</dbReference>
<dbReference type="InterPro" id="IPR019734">
    <property type="entry name" value="TPR_rpt"/>
</dbReference>
<keyword evidence="8" id="KW-0804">Transcription</keyword>
<evidence type="ECO:0000313" key="13">
    <source>
        <dbReference type="EMBL" id="CAF1533430.1"/>
    </source>
</evidence>
<dbReference type="PANTHER" id="PTHR45641:SF19">
    <property type="entry name" value="NEPHROCYSTIN-3"/>
    <property type="match status" value="1"/>
</dbReference>
<accession>A0A815VIN8</accession>
<dbReference type="InterPro" id="IPR001628">
    <property type="entry name" value="Znf_hrmn_rcpt"/>
</dbReference>
<name>A0A815VIN8_ADIRI</name>
<evidence type="ECO:0000256" key="3">
    <source>
        <dbReference type="ARBA" id="ARBA00022771"/>
    </source>
</evidence>
<evidence type="ECO:0000313" key="14">
    <source>
        <dbReference type="Proteomes" id="UP000663852"/>
    </source>
</evidence>
<keyword evidence="5" id="KW-0862">Zinc</keyword>
<proteinExistence type="predicted"/>
<dbReference type="GO" id="GO:0043565">
    <property type="term" value="F:sequence-specific DNA binding"/>
    <property type="evidence" value="ECO:0007669"/>
    <property type="project" value="InterPro"/>
</dbReference>
<dbReference type="GO" id="GO:0008270">
    <property type="term" value="F:zinc ion binding"/>
    <property type="evidence" value="ECO:0007669"/>
    <property type="project" value="UniProtKB-KW"/>
</dbReference>
<organism evidence="13 14">
    <name type="scientific">Adineta ricciae</name>
    <name type="common">Rotifer</name>
    <dbReference type="NCBI Taxonomy" id="249248"/>
    <lineage>
        <taxon>Eukaryota</taxon>
        <taxon>Metazoa</taxon>
        <taxon>Spiralia</taxon>
        <taxon>Gnathifera</taxon>
        <taxon>Rotifera</taxon>
        <taxon>Eurotatoria</taxon>
        <taxon>Bdelloidea</taxon>
        <taxon>Adinetida</taxon>
        <taxon>Adinetidae</taxon>
        <taxon>Adineta</taxon>
    </lineage>
</organism>
<feature type="domain" description="NR LBD" evidence="12">
    <location>
        <begin position="929"/>
        <end position="1172"/>
    </location>
</feature>
<dbReference type="PROSITE" id="PS51843">
    <property type="entry name" value="NR_LBD"/>
    <property type="match status" value="1"/>
</dbReference>
<keyword evidence="2" id="KW-0677">Repeat</keyword>
<feature type="repeat" description="TPR" evidence="11">
    <location>
        <begin position="577"/>
        <end position="610"/>
    </location>
</feature>